<evidence type="ECO:0000256" key="7">
    <source>
        <dbReference type="ARBA" id="ARBA00022741"/>
    </source>
</evidence>
<feature type="domain" description="PAS" evidence="12">
    <location>
        <begin position="198"/>
        <end position="246"/>
    </location>
</feature>
<accession>A0A7Y9DN87</accession>
<dbReference type="CDD" id="cd00130">
    <property type="entry name" value="PAS"/>
    <property type="match status" value="2"/>
</dbReference>
<dbReference type="InterPro" id="IPR052016">
    <property type="entry name" value="Bact_Sigma-Reg"/>
</dbReference>
<protein>
    <submittedName>
        <fullName evidence="14">PAS domain S-box-containing protein</fullName>
    </submittedName>
</protein>
<dbReference type="InterPro" id="IPR029016">
    <property type="entry name" value="GAF-like_dom_sf"/>
</dbReference>
<dbReference type="SUPFAM" id="SSF55785">
    <property type="entry name" value="PYP-like sensor domain (PAS domain)"/>
    <property type="match status" value="2"/>
</dbReference>
<dbReference type="RefSeq" id="WP_179753504.1">
    <property type="nucleotide sequence ID" value="NZ_BAAAGN010000016.1"/>
</dbReference>
<dbReference type="PROSITE" id="PS50112">
    <property type="entry name" value="PAS"/>
    <property type="match status" value="2"/>
</dbReference>
<organism evidence="14 15">
    <name type="scientific">Kineococcus aurantiacus</name>
    <dbReference type="NCBI Taxonomy" id="37633"/>
    <lineage>
        <taxon>Bacteria</taxon>
        <taxon>Bacillati</taxon>
        <taxon>Actinomycetota</taxon>
        <taxon>Actinomycetes</taxon>
        <taxon>Kineosporiales</taxon>
        <taxon>Kineosporiaceae</taxon>
        <taxon>Kineococcus</taxon>
    </lineage>
</organism>
<evidence type="ECO:0000256" key="8">
    <source>
        <dbReference type="ARBA" id="ARBA00022801"/>
    </source>
</evidence>
<dbReference type="Pfam" id="PF08448">
    <property type="entry name" value="PAS_4"/>
    <property type="match status" value="1"/>
</dbReference>
<dbReference type="Gene3D" id="3.60.40.10">
    <property type="entry name" value="PPM-type phosphatase domain"/>
    <property type="match status" value="1"/>
</dbReference>
<keyword evidence="4" id="KW-0808">Transferase</keyword>
<evidence type="ECO:0000256" key="6">
    <source>
        <dbReference type="ARBA" id="ARBA00022737"/>
    </source>
</evidence>
<dbReference type="InterPro" id="IPR001610">
    <property type="entry name" value="PAC"/>
</dbReference>
<dbReference type="Proteomes" id="UP000521922">
    <property type="component" value="Unassembled WGS sequence"/>
</dbReference>
<evidence type="ECO:0000313" key="15">
    <source>
        <dbReference type="Proteomes" id="UP000521922"/>
    </source>
</evidence>
<dbReference type="SMART" id="SM00091">
    <property type="entry name" value="PAS"/>
    <property type="match status" value="2"/>
</dbReference>
<dbReference type="PANTHER" id="PTHR43156">
    <property type="entry name" value="STAGE II SPORULATION PROTEIN E-RELATED"/>
    <property type="match status" value="1"/>
</dbReference>
<name>A0A7Y9DN87_9ACTN</name>
<evidence type="ECO:0000256" key="9">
    <source>
        <dbReference type="ARBA" id="ARBA00022989"/>
    </source>
</evidence>
<evidence type="ECO:0000256" key="5">
    <source>
        <dbReference type="ARBA" id="ARBA00022692"/>
    </source>
</evidence>
<dbReference type="SUPFAM" id="SSF81606">
    <property type="entry name" value="PP2C-like"/>
    <property type="match status" value="1"/>
</dbReference>
<dbReference type="PANTHER" id="PTHR43156:SF2">
    <property type="entry name" value="STAGE II SPORULATION PROTEIN E"/>
    <property type="match status" value="1"/>
</dbReference>
<sequence length="859" mass="92097">MDSERPAAAPAFADDADRVRSARRLVTTTPNPALDRLADLARRLLGTPAAQVSLLTDVQTVTAVAGPGLSGAAGTPLADALCTVTAVSGTPLVVPDTDRDERVRHLPPVTSGAVGSYLGVPLRGQDGHVIGALCVFGPATRDWSGADVSLLTDLAAAAVTELELSALAVDLEAARVRWQLAVSAGGVGTFDWDLLTGVLEWDENLLEMFGYLPGEFGRTIEDFDARLHPDDRGRVARALDRSIVEAGAYEAEYRVVHPDGTTRWVRARGQALADESGRSVRVLGAAYDTTAARDEDARVARVLESMSSAFFSLDRDWRFSYVNSEAERVLGRPRGELLGGDVWELFPDAVGSPFEENYRGVARTGRPATFEAYYPAPLDAWFEVRAWPDPDGVSVYFSDISERRRAQQALETAHAAAAAAAERLRLIVRISEDLSSTLDVEEAYARLAQHLVPALGDWCLVTLVDEEGQLRDLGCHHADPAALDLVRAYREARVTALTPQSYLFRVWRTGRPVTVPEDATGALVAQLAPGSTARELITRLAPGALECLPVRARGRTVGLITLFHDAAADRLSPEDLLLATEVGDRAGLALDNARLFSAQHRVAEGLQRSLLTAPVQPEHVQVAVRYRPAARAARVGGDWYDAFLTPDGATVLVIGDVMGHDIDAAAAMSQVRSLLRGIAYITGSSPAKVLSGLDAAMQGLDVATTATAVVARLEDDGDRTRLRWSNAGHLNPVVVGPDGTLRTLGTGSAELLLGIDPGARRSDAVVDLERGSTVLAFTDGLIERRDGSLEERLRLLGSVVTELAAQPLEDLLDGVLRLMVPGEHEDDVALLAFRLHPREGDRPAEAGPERVPEQLPPSP</sequence>
<gene>
    <name evidence="14" type="ORF">BJ968_003178</name>
</gene>
<dbReference type="InterPro" id="IPR013655">
    <property type="entry name" value="PAS_fold_3"/>
</dbReference>
<dbReference type="InterPro" id="IPR035965">
    <property type="entry name" value="PAS-like_dom_sf"/>
</dbReference>
<dbReference type="SUPFAM" id="SSF55781">
    <property type="entry name" value="GAF domain-like"/>
    <property type="match status" value="2"/>
</dbReference>
<dbReference type="Pfam" id="PF07228">
    <property type="entry name" value="SpoIIE"/>
    <property type="match status" value="1"/>
</dbReference>
<evidence type="ECO:0000256" key="1">
    <source>
        <dbReference type="ARBA" id="ARBA00004429"/>
    </source>
</evidence>
<keyword evidence="3" id="KW-0997">Cell inner membrane</keyword>
<evidence type="ECO:0000256" key="4">
    <source>
        <dbReference type="ARBA" id="ARBA00022679"/>
    </source>
</evidence>
<dbReference type="Gene3D" id="3.30.450.40">
    <property type="match status" value="2"/>
</dbReference>
<keyword evidence="6" id="KW-0677">Repeat</keyword>
<dbReference type="InterPro" id="IPR001932">
    <property type="entry name" value="PPM-type_phosphatase-like_dom"/>
</dbReference>
<dbReference type="InterPro" id="IPR003018">
    <property type="entry name" value="GAF"/>
</dbReference>
<keyword evidence="2" id="KW-1003">Cell membrane</keyword>
<dbReference type="InterPro" id="IPR000014">
    <property type="entry name" value="PAS"/>
</dbReference>
<dbReference type="InterPro" id="IPR013656">
    <property type="entry name" value="PAS_4"/>
</dbReference>
<dbReference type="InterPro" id="IPR036457">
    <property type="entry name" value="PPM-type-like_dom_sf"/>
</dbReference>
<evidence type="ECO:0000259" key="12">
    <source>
        <dbReference type="PROSITE" id="PS50112"/>
    </source>
</evidence>
<proteinExistence type="predicted"/>
<keyword evidence="15" id="KW-1185">Reference proteome</keyword>
<feature type="compositionally biased region" description="Basic and acidic residues" evidence="11">
    <location>
        <begin position="839"/>
        <end position="852"/>
    </location>
</feature>
<dbReference type="GO" id="GO:0005886">
    <property type="term" value="C:plasma membrane"/>
    <property type="evidence" value="ECO:0007669"/>
    <property type="project" value="UniProtKB-SubCell"/>
</dbReference>
<dbReference type="Gene3D" id="3.30.450.20">
    <property type="entry name" value="PAS domain"/>
    <property type="match status" value="2"/>
</dbReference>
<comment type="caution">
    <text evidence="14">The sequence shown here is derived from an EMBL/GenBank/DDBJ whole genome shotgun (WGS) entry which is preliminary data.</text>
</comment>
<feature type="region of interest" description="Disordered" evidence="11">
    <location>
        <begin position="839"/>
        <end position="859"/>
    </location>
</feature>
<dbReference type="GO" id="GO:0016791">
    <property type="term" value="F:phosphatase activity"/>
    <property type="evidence" value="ECO:0007669"/>
    <property type="project" value="TreeGrafter"/>
</dbReference>
<dbReference type="SMART" id="SM00086">
    <property type="entry name" value="PAC"/>
    <property type="match status" value="1"/>
</dbReference>
<dbReference type="Gene3D" id="2.10.70.100">
    <property type="match status" value="1"/>
</dbReference>
<reference evidence="14 15" key="1">
    <citation type="submission" date="2020-07" db="EMBL/GenBank/DDBJ databases">
        <title>Sequencing the genomes of 1000 actinobacteria strains.</title>
        <authorList>
            <person name="Klenk H.-P."/>
        </authorList>
    </citation>
    <scope>NUCLEOTIDE SEQUENCE [LARGE SCALE GENOMIC DNA]</scope>
    <source>
        <strain evidence="14 15">DSM 7487</strain>
    </source>
</reference>
<keyword evidence="8" id="KW-0378">Hydrolase</keyword>
<evidence type="ECO:0000256" key="10">
    <source>
        <dbReference type="ARBA" id="ARBA00023136"/>
    </source>
</evidence>
<dbReference type="FunFam" id="2.10.70.100:FF:000001">
    <property type="entry name" value="Sensory transduction histidine kinase"/>
    <property type="match status" value="1"/>
</dbReference>
<evidence type="ECO:0000256" key="3">
    <source>
        <dbReference type="ARBA" id="ARBA00022519"/>
    </source>
</evidence>
<dbReference type="AlphaFoldDB" id="A0A7Y9DN87"/>
<dbReference type="PROSITE" id="PS50113">
    <property type="entry name" value="PAC"/>
    <property type="match status" value="1"/>
</dbReference>
<dbReference type="Pfam" id="PF08447">
    <property type="entry name" value="PAS_3"/>
    <property type="match status" value="1"/>
</dbReference>
<dbReference type="GO" id="GO:0000166">
    <property type="term" value="F:nucleotide binding"/>
    <property type="evidence" value="ECO:0007669"/>
    <property type="project" value="UniProtKB-KW"/>
</dbReference>
<keyword evidence="10" id="KW-0472">Membrane</keyword>
<evidence type="ECO:0000256" key="2">
    <source>
        <dbReference type="ARBA" id="ARBA00022475"/>
    </source>
</evidence>
<feature type="domain" description="PAS" evidence="12">
    <location>
        <begin position="295"/>
        <end position="346"/>
    </location>
</feature>
<dbReference type="SMART" id="SM00065">
    <property type="entry name" value="GAF"/>
    <property type="match status" value="2"/>
</dbReference>
<keyword evidence="9" id="KW-1133">Transmembrane helix</keyword>
<evidence type="ECO:0000313" key="14">
    <source>
        <dbReference type="EMBL" id="NYD23638.1"/>
    </source>
</evidence>
<dbReference type="Pfam" id="PF01590">
    <property type="entry name" value="GAF"/>
    <property type="match status" value="2"/>
</dbReference>
<evidence type="ECO:0000256" key="11">
    <source>
        <dbReference type="SAM" id="MobiDB-lite"/>
    </source>
</evidence>
<dbReference type="EMBL" id="JACCBB010000001">
    <property type="protein sequence ID" value="NYD23638.1"/>
    <property type="molecule type" value="Genomic_DNA"/>
</dbReference>
<keyword evidence="7" id="KW-0547">Nucleotide-binding</keyword>
<feature type="domain" description="PAC" evidence="13">
    <location>
        <begin position="249"/>
        <end position="301"/>
    </location>
</feature>
<dbReference type="NCBIfam" id="TIGR00229">
    <property type="entry name" value="sensory_box"/>
    <property type="match status" value="2"/>
</dbReference>
<dbReference type="InterPro" id="IPR000700">
    <property type="entry name" value="PAS-assoc_C"/>
</dbReference>
<dbReference type="GO" id="GO:0016740">
    <property type="term" value="F:transferase activity"/>
    <property type="evidence" value="ECO:0007669"/>
    <property type="project" value="UniProtKB-KW"/>
</dbReference>
<evidence type="ECO:0000259" key="13">
    <source>
        <dbReference type="PROSITE" id="PS50113"/>
    </source>
</evidence>
<comment type="subcellular location">
    <subcellularLocation>
        <location evidence="1">Cell inner membrane</location>
        <topology evidence="1">Multi-pass membrane protein</topology>
    </subcellularLocation>
</comment>
<keyword evidence="5" id="KW-0812">Transmembrane</keyword>
<dbReference type="SMART" id="SM00331">
    <property type="entry name" value="PP2C_SIG"/>
    <property type="match status" value="1"/>
</dbReference>